<keyword evidence="1" id="KW-0175">Coiled coil</keyword>
<feature type="region of interest" description="Disordered" evidence="2">
    <location>
        <begin position="900"/>
        <end position="932"/>
    </location>
</feature>
<dbReference type="PANTHER" id="PTHR32114:SF2">
    <property type="entry name" value="ABC TRANSPORTER ABCH.3"/>
    <property type="match status" value="1"/>
</dbReference>
<keyword evidence="5" id="KW-1185">Reference proteome</keyword>
<accession>A0ABT0SZF8</accession>
<evidence type="ECO:0000256" key="2">
    <source>
        <dbReference type="SAM" id="MobiDB-lite"/>
    </source>
</evidence>
<feature type="region of interest" description="Disordered" evidence="2">
    <location>
        <begin position="329"/>
        <end position="425"/>
    </location>
</feature>
<evidence type="ECO:0000256" key="1">
    <source>
        <dbReference type="SAM" id="Coils"/>
    </source>
</evidence>
<feature type="region of interest" description="Disordered" evidence="2">
    <location>
        <begin position="733"/>
        <end position="792"/>
    </location>
</feature>
<dbReference type="Pfam" id="PF13476">
    <property type="entry name" value="AAA_23"/>
    <property type="match status" value="1"/>
</dbReference>
<dbReference type="InterPro" id="IPR027417">
    <property type="entry name" value="P-loop_NTPase"/>
</dbReference>
<feature type="region of interest" description="Disordered" evidence="2">
    <location>
        <begin position="818"/>
        <end position="875"/>
    </location>
</feature>
<feature type="region of interest" description="Disordered" evidence="2">
    <location>
        <begin position="63"/>
        <end position="84"/>
    </location>
</feature>
<proteinExistence type="predicted"/>
<dbReference type="Pfam" id="PF13558">
    <property type="entry name" value="SbcC_Walker_B"/>
    <property type="match status" value="1"/>
</dbReference>
<evidence type="ECO:0000313" key="4">
    <source>
        <dbReference type="EMBL" id="MCL7939968.1"/>
    </source>
</evidence>
<feature type="compositionally biased region" description="Basic and acidic residues" evidence="2">
    <location>
        <begin position="329"/>
        <end position="340"/>
    </location>
</feature>
<organism evidence="4 5">
    <name type="scientific">Halomonas gemina</name>
    <dbReference type="NCBI Taxonomy" id="2945105"/>
    <lineage>
        <taxon>Bacteria</taxon>
        <taxon>Pseudomonadati</taxon>
        <taxon>Pseudomonadota</taxon>
        <taxon>Gammaproteobacteria</taxon>
        <taxon>Oceanospirillales</taxon>
        <taxon>Halomonadaceae</taxon>
        <taxon>Halomonas</taxon>
    </lineage>
</organism>
<reference evidence="4" key="1">
    <citation type="submission" date="2022-05" db="EMBL/GenBank/DDBJ databases">
        <title>Halomonas geminus sp. nov. and Halomonas llamarensis sp. nov. isolated from high-altitude salars of the Atacama Desert.</title>
        <authorList>
            <person name="Hintersatz C."/>
            <person name="Rojas L.A."/>
            <person name="Wei T.-S."/>
            <person name="Kutschke S."/>
            <person name="Lehmann F."/>
            <person name="Jain R."/>
            <person name="Pollmann K."/>
        </authorList>
    </citation>
    <scope>NUCLEOTIDE SEQUENCE</scope>
    <source>
        <strain evidence="4">ATCH28</strain>
    </source>
</reference>
<dbReference type="RefSeq" id="WP_250060022.1">
    <property type="nucleotide sequence ID" value="NZ_JAMJPK010000002.1"/>
</dbReference>
<dbReference type="PANTHER" id="PTHR32114">
    <property type="entry name" value="ABC TRANSPORTER ABCH.3"/>
    <property type="match status" value="1"/>
</dbReference>
<dbReference type="InterPro" id="IPR038729">
    <property type="entry name" value="Rad50/SbcC_AAA"/>
</dbReference>
<feature type="compositionally biased region" description="Basic and acidic residues" evidence="2">
    <location>
        <begin position="574"/>
        <end position="592"/>
    </location>
</feature>
<feature type="coiled-coil region" evidence="1">
    <location>
        <begin position="119"/>
        <end position="146"/>
    </location>
</feature>
<dbReference type="Proteomes" id="UP001165369">
    <property type="component" value="Unassembled WGS sequence"/>
</dbReference>
<protein>
    <submittedName>
        <fullName evidence="4">AAA family ATPase</fullName>
    </submittedName>
</protein>
<feature type="compositionally biased region" description="Low complexity" evidence="2">
    <location>
        <begin position="341"/>
        <end position="361"/>
    </location>
</feature>
<feature type="coiled-coil region" evidence="1">
    <location>
        <begin position="684"/>
        <end position="711"/>
    </location>
</feature>
<sequence length="1108" mass="125040">MRILSLRLENLASLPGPLELDFTTAPLRDAGLFAITGPTGAGKSTLLDALCLALYGGTPRLRQAPARDSQVDDTPDSTLTTSDPRTLLRRGTAAGYAEVDFLGRDGRRYRARWAVRRARERVGGKLQKAEQSLRDLEDDRLLTTQKREFDRLLPERLGLSFDQFTRAVLLAQSEFAAFLQADDNERSDLLERLTGTAEYSAISMAAYRRASEAKRAVDTLEARLADDLPAEPETRAELERTATATRQALTDLQAQAESLQAKWRWHDDDARLHEAYHQGLTQQQSAETDWQALAELRADREWRRLIAPKRHALTRQTELPGEISALEASHAETRKAREAASAEQQAAGSARVRAEQALSEASEARRRAEPELREAREEAQQLATREKQLADLEAARARQQAQADTLAREQRKAEAQQQARARQRDDWQATLKRWVGAHSRLDDARQAAQQHHDQAARRHLALGELASRWQELDRTEQARHRLARQVSDDRARRDRLLAEGHRARKRLDRAQSHLDSVTALVERSRAVRSESVVRLREALQEGEPCPVCGGLDHPWRQHPPATPEAAQINAQEAEETRQLDEARQARDTAQQQRDELLGEYRAVEASLTRHQQDLETAERQRDTARHALEAHPLQQELAAIDAPEREDWLQAQREQSDTRRRQERQRLDALARAEAELAPLEQALQEGRVALARLEAEKASAERQLTELDEQLPPLRKQRDELARALADRLGEHASPDAWQQQLDADQERARQARDGAQARWHDAQQQHQRLTQQAEHEAGQLEQRRDEQETLARELADWRQAHPELTDATLARLLAQPEEDARREERRIEAADQARQRAAATLAERRDALLRHRRDRGLTEGKSEGKSEEHNNAALLNDAVAEELHRRRETLEEAQAELAPRLEEAQRARDSAAFALSDDERKRERRKAGQAELDAAQAEYRRWGQISELIGSADGKAFRRIAQAYNLEQLLEHANAHLAGLSRRYRLVRGGSPLGLLVEDHDMGDERRSVHSLSGGETFLVSLALALGLASMASGELTIESLFIDEGFGSLDPQSLALAMEALDGLQALGRRVGVISHVQEMHERIPVQIQVEPLGNGTSRARLVSQ</sequence>
<dbReference type="Gene3D" id="3.40.50.300">
    <property type="entry name" value="P-loop containing nucleotide triphosphate hydrolases"/>
    <property type="match status" value="2"/>
</dbReference>
<feature type="compositionally biased region" description="Basic and acidic residues" evidence="2">
    <location>
        <begin position="901"/>
        <end position="911"/>
    </location>
</feature>
<feature type="compositionally biased region" description="Basic and acidic residues" evidence="2">
    <location>
        <begin position="820"/>
        <end position="836"/>
    </location>
</feature>
<name>A0ABT0SZF8_9GAMM</name>
<gene>
    <name evidence="4" type="ORF">M8009_06595</name>
</gene>
<feature type="compositionally biased region" description="Basic and acidic residues" evidence="2">
    <location>
        <begin position="844"/>
        <end position="872"/>
    </location>
</feature>
<dbReference type="EMBL" id="JAMJPK010000002">
    <property type="protein sequence ID" value="MCL7939968.1"/>
    <property type="molecule type" value="Genomic_DNA"/>
</dbReference>
<dbReference type="SUPFAM" id="SSF52540">
    <property type="entry name" value="P-loop containing nucleoside triphosphate hydrolases"/>
    <property type="match status" value="2"/>
</dbReference>
<comment type="caution">
    <text evidence="4">The sequence shown here is derived from an EMBL/GenBank/DDBJ whole genome shotgun (WGS) entry which is preliminary data.</text>
</comment>
<feature type="compositionally biased region" description="Basic and acidic residues" evidence="2">
    <location>
        <begin position="362"/>
        <end position="396"/>
    </location>
</feature>
<feature type="domain" description="Rad50/SbcC-type AAA" evidence="3">
    <location>
        <begin position="5"/>
        <end position="225"/>
    </location>
</feature>
<feature type="coiled-coil region" evidence="1">
    <location>
        <begin position="235"/>
        <end position="262"/>
    </location>
</feature>
<evidence type="ECO:0000313" key="5">
    <source>
        <dbReference type="Proteomes" id="UP001165369"/>
    </source>
</evidence>
<evidence type="ECO:0000259" key="3">
    <source>
        <dbReference type="Pfam" id="PF13476"/>
    </source>
</evidence>
<feature type="compositionally biased region" description="Basic and acidic residues" evidence="2">
    <location>
        <begin position="775"/>
        <end position="792"/>
    </location>
</feature>
<feature type="region of interest" description="Disordered" evidence="2">
    <location>
        <begin position="543"/>
        <end position="592"/>
    </location>
</feature>